<keyword evidence="3" id="KW-1185">Reference proteome</keyword>
<evidence type="ECO:0000313" key="2">
    <source>
        <dbReference type="EMBL" id="KAH0524796.1"/>
    </source>
</evidence>
<accession>A0A9P8KSD3</accession>
<sequence length="66" mass="7429">MRRQGSWGEEGSEQNVGLNQARPSHRVPEDSTGRCQDAARAANRRPRTEPWDSAGQQHPCPDLPHR</sequence>
<dbReference type="EMBL" id="JAIMJC010000005">
    <property type="protein sequence ID" value="KAH0524796.1"/>
    <property type="molecule type" value="Genomic_DNA"/>
</dbReference>
<comment type="caution">
    <text evidence="2">The sequence shown here is derived from an EMBL/GenBank/DDBJ whole genome shotgun (WGS) entry which is preliminary data.</text>
</comment>
<reference evidence="2 3" key="1">
    <citation type="submission" date="2021-08" db="EMBL/GenBank/DDBJ databases">
        <title>The highly contiguous genome resource for Trichoderma semiorbis FJ059, a fungal antagonistic to plant pathogens.</title>
        <authorList>
            <person name="Liu T."/>
        </authorList>
    </citation>
    <scope>NUCLEOTIDE SEQUENCE [LARGE SCALE GENOMIC DNA]</scope>
    <source>
        <strain evidence="2 3">FJ059</strain>
    </source>
</reference>
<proteinExistence type="predicted"/>
<evidence type="ECO:0000256" key="1">
    <source>
        <dbReference type="SAM" id="MobiDB-lite"/>
    </source>
</evidence>
<evidence type="ECO:0000313" key="3">
    <source>
        <dbReference type="Proteomes" id="UP000826573"/>
    </source>
</evidence>
<dbReference type="AlphaFoldDB" id="A0A9P8KSD3"/>
<organism evidence="2 3">
    <name type="scientific">Trichoderma semiorbis</name>
    <dbReference type="NCBI Taxonomy" id="1491008"/>
    <lineage>
        <taxon>Eukaryota</taxon>
        <taxon>Fungi</taxon>
        <taxon>Dikarya</taxon>
        <taxon>Ascomycota</taxon>
        <taxon>Pezizomycotina</taxon>
        <taxon>Sordariomycetes</taxon>
        <taxon>Hypocreomycetidae</taxon>
        <taxon>Hypocreales</taxon>
        <taxon>Hypocreaceae</taxon>
        <taxon>Trichoderma</taxon>
    </lineage>
</organism>
<feature type="non-terminal residue" evidence="2">
    <location>
        <position position="66"/>
    </location>
</feature>
<protein>
    <submittedName>
        <fullName evidence="2">Uncharacterized protein</fullName>
    </submittedName>
</protein>
<feature type="compositionally biased region" description="Polar residues" evidence="1">
    <location>
        <begin position="13"/>
        <end position="22"/>
    </location>
</feature>
<name>A0A9P8KSD3_9HYPO</name>
<dbReference type="Proteomes" id="UP000826573">
    <property type="component" value="Unassembled WGS sequence"/>
</dbReference>
<feature type="region of interest" description="Disordered" evidence="1">
    <location>
        <begin position="1"/>
        <end position="66"/>
    </location>
</feature>
<gene>
    <name evidence="2" type="ORF">TsFJ059_007252</name>
</gene>